<dbReference type="SUPFAM" id="SSF56925">
    <property type="entry name" value="OMPA-like"/>
    <property type="match status" value="1"/>
</dbReference>
<sequence>MYKISIYIILFLVTTLGVNAQFSVSYTAGYGSYKMGDMKKLLESAFQMEQGTMPAGLRIVDNFPAYVTQSVDFTYKRDRMEWGVTGTFMTTGGKIAYSDYSGKYVEKLTLTGYRIGATYRYYLSEGKLGKFPLLFYGEVSPAVTFTNLKYSAAVDIYEGNIHEEANDNVSTKAKGWSVLPALGSKLFLTRKLALTANIGYDIEFGSKLSTTSNTLRVDWSGLRLNGGATIMF</sequence>
<evidence type="ECO:0000313" key="1">
    <source>
        <dbReference type="EMBL" id="SKB84163.1"/>
    </source>
</evidence>
<proteinExistence type="predicted"/>
<dbReference type="AlphaFoldDB" id="A0A1T5EJF5"/>
<protein>
    <recommendedName>
        <fullName evidence="3">Outer membrane protein beta-barrel domain-containing protein</fullName>
    </recommendedName>
</protein>
<dbReference type="RefSeq" id="WP_079684415.1">
    <property type="nucleotide sequence ID" value="NZ_FUYQ01000027.1"/>
</dbReference>
<dbReference type="InterPro" id="IPR011250">
    <property type="entry name" value="OMP/PagP_B-barrel"/>
</dbReference>
<organism evidence="1 2">
    <name type="scientific">Parabacteroides chartae</name>
    <dbReference type="NCBI Taxonomy" id="1037355"/>
    <lineage>
        <taxon>Bacteria</taxon>
        <taxon>Pseudomonadati</taxon>
        <taxon>Bacteroidota</taxon>
        <taxon>Bacteroidia</taxon>
        <taxon>Bacteroidales</taxon>
        <taxon>Tannerellaceae</taxon>
        <taxon>Parabacteroides</taxon>
    </lineage>
</organism>
<reference evidence="2" key="1">
    <citation type="submission" date="2017-02" db="EMBL/GenBank/DDBJ databases">
        <authorList>
            <person name="Varghese N."/>
            <person name="Submissions S."/>
        </authorList>
    </citation>
    <scope>NUCLEOTIDE SEQUENCE [LARGE SCALE GENOMIC DNA]</scope>
    <source>
        <strain evidence="2">DSM 24967</strain>
    </source>
</reference>
<keyword evidence="2" id="KW-1185">Reference proteome</keyword>
<gene>
    <name evidence="1" type="ORF">SAMN05660349_03017</name>
</gene>
<evidence type="ECO:0008006" key="3">
    <source>
        <dbReference type="Google" id="ProtNLM"/>
    </source>
</evidence>
<evidence type="ECO:0000313" key="2">
    <source>
        <dbReference type="Proteomes" id="UP000190852"/>
    </source>
</evidence>
<name>A0A1T5EJF5_9BACT</name>
<dbReference type="EMBL" id="FUYQ01000027">
    <property type="protein sequence ID" value="SKB84163.1"/>
    <property type="molecule type" value="Genomic_DNA"/>
</dbReference>
<accession>A0A1T5EJF5</accession>
<dbReference type="Proteomes" id="UP000190852">
    <property type="component" value="Unassembled WGS sequence"/>
</dbReference>